<keyword evidence="2" id="KW-0732">Signal</keyword>
<accession>A0ABT1W379</accession>
<comment type="caution">
    <text evidence="3">The sequence shown here is derived from an EMBL/GenBank/DDBJ whole genome shotgun (WGS) entry which is preliminary data.</text>
</comment>
<evidence type="ECO:0000313" key="3">
    <source>
        <dbReference type="EMBL" id="MCQ8277330.1"/>
    </source>
</evidence>
<gene>
    <name evidence="3" type="ORF">NFI95_02550</name>
</gene>
<keyword evidence="4" id="KW-1185">Reference proteome</keyword>
<sequence length="102" mass="9768">MKKILSASICAIAMAAAVPALAADKPVHHHHAHHGKGMMGPHTKPKPAGSPSTEELNAKSLDAARGGAAPAAPDAAAPAAPAAPASSGSTGTMTPSNAPGGN</sequence>
<evidence type="ECO:0000256" key="1">
    <source>
        <dbReference type="SAM" id="MobiDB-lite"/>
    </source>
</evidence>
<evidence type="ECO:0000313" key="4">
    <source>
        <dbReference type="Proteomes" id="UP001524587"/>
    </source>
</evidence>
<feature type="region of interest" description="Disordered" evidence="1">
    <location>
        <begin position="25"/>
        <end position="102"/>
    </location>
</feature>
<dbReference type="EMBL" id="JAMSKV010000001">
    <property type="protein sequence ID" value="MCQ8277330.1"/>
    <property type="molecule type" value="Genomic_DNA"/>
</dbReference>
<dbReference type="RefSeq" id="WP_422862760.1">
    <property type="nucleotide sequence ID" value="NZ_JAMSKV010000001.1"/>
</dbReference>
<evidence type="ECO:0000256" key="2">
    <source>
        <dbReference type="SAM" id="SignalP"/>
    </source>
</evidence>
<feature type="compositionally biased region" description="Polar residues" evidence="1">
    <location>
        <begin position="86"/>
        <end position="102"/>
    </location>
</feature>
<feature type="chain" id="PRO_5045839002" evidence="2">
    <location>
        <begin position="23"/>
        <end position="102"/>
    </location>
</feature>
<proteinExistence type="predicted"/>
<organism evidence="3 4">
    <name type="scientific">Endosaccharibacter trunci</name>
    <dbReference type="NCBI Taxonomy" id="2812733"/>
    <lineage>
        <taxon>Bacteria</taxon>
        <taxon>Pseudomonadati</taxon>
        <taxon>Pseudomonadota</taxon>
        <taxon>Alphaproteobacteria</taxon>
        <taxon>Acetobacterales</taxon>
        <taxon>Acetobacteraceae</taxon>
        <taxon>Endosaccharibacter</taxon>
    </lineage>
</organism>
<protein>
    <submittedName>
        <fullName evidence="3">Uncharacterized protein</fullName>
    </submittedName>
</protein>
<feature type="compositionally biased region" description="Basic residues" evidence="1">
    <location>
        <begin position="27"/>
        <end position="36"/>
    </location>
</feature>
<dbReference type="Proteomes" id="UP001524587">
    <property type="component" value="Unassembled WGS sequence"/>
</dbReference>
<feature type="signal peptide" evidence="2">
    <location>
        <begin position="1"/>
        <end position="22"/>
    </location>
</feature>
<reference evidence="3 4" key="1">
    <citation type="submission" date="2022-06" db="EMBL/GenBank/DDBJ databases">
        <title>Endosaccharibacter gen. nov., sp. nov., endophytic bacteria isolated from sugarcane.</title>
        <authorList>
            <person name="Pitiwittayakul N."/>
            <person name="Yukphan P."/>
            <person name="Charoenyingcharoen P."/>
            <person name="Tanasupawat S."/>
        </authorList>
    </citation>
    <scope>NUCLEOTIDE SEQUENCE [LARGE SCALE GENOMIC DNA]</scope>
    <source>
        <strain evidence="3 4">KSS8</strain>
    </source>
</reference>
<feature type="compositionally biased region" description="Low complexity" evidence="1">
    <location>
        <begin position="63"/>
        <end position="85"/>
    </location>
</feature>
<name>A0ABT1W379_9PROT</name>